<feature type="compositionally biased region" description="Polar residues" evidence="1">
    <location>
        <begin position="150"/>
        <end position="161"/>
    </location>
</feature>
<keyword evidence="4" id="KW-1185">Reference proteome</keyword>
<evidence type="ECO:0000256" key="1">
    <source>
        <dbReference type="SAM" id="MobiDB-lite"/>
    </source>
</evidence>
<reference evidence="3 4" key="1">
    <citation type="submission" date="2018-07" db="EMBL/GenBank/DDBJ databases">
        <title>Dyella solisilvae sp. nov., isolated from the pine and broad-leaved mixed forest soil.</title>
        <authorList>
            <person name="Gao Z."/>
            <person name="Qiu L."/>
        </authorList>
    </citation>
    <scope>NUCLEOTIDE SEQUENCE [LARGE SCALE GENOMIC DNA]</scope>
    <source>
        <strain evidence="3 4">DHG54</strain>
    </source>
</reference>
<dbReference type="AlphaFoldDB" id="A0A370K9T1"/>
<keyword evidence="2" id="KW-0732">Signal</keyword>
<organism evidence="3 4">
    <name type="scientific">Dyella solisilvae</name>
    <dbReference type="NCBI Taxonomy" id="1920168"/>
    <lineage>
        <taxon>Bacteria</taxon>
        <taxon>Pseudomonadati</taxon>
        <taxon>Pseudomonadota</taxon>
        <taxon>Gammaproteobacteria</taxon>
        <taxon>Lysobacterales</taxon>
        <taxon>Rhodanobacteraceae</taxon>
        <taxon>Dyella</taxon>
    </lineage>
</organism>
<name>A0A370K9T1_9GAMM</name>
<evidence type="ECO:0000313" key="4">
    <source>
        <dbReference type="Proteomes" id="UP000254711"/>
    </source>
</evidence>
<feature type="region of interest" description="Disordered" evidence="1">
    <location>
        <begin position="58"/>
        <end position="116"/>
    </location>
</feature>
<protein>
    <submittedName>
        <fullName evidence="3">Uncharacterized protein</fullName>
    </submittedName>
</protein>
<evidence type="ECO:0000313" key="3">
    <source>
        <dbReference type="EMBL" id="RDI99411.1"/>
    </source>
</evidence>
<feature type="signal peptide" evidence="2">
    <location>
        <begin position="1"/>
        <end position="38"/>
    </location>
</feature>
<accession>A0A370K9T1</accession>
<proteinExistence type="predicted"/>
<gene>
    <name evidence="3" type="ORF">DVT68_00670</name>
</gene>
<dbReference type="Proteomes" id="UP000254711">
    <property type="component" value="Unassembled WGS sequence"/>
</dbReference>
<dbReference type="RefSeq" id="WP_114823153.1">
    <property type="nucleotide sequence ID" value="NZ_QQSY01000001.1"/>
</dbReference>
<comment type="caution">
    <text evidence="3">The sequence shown here is derived from an EMBL/GenBank/DDBJ whole genome shotgun (WGS) entry which is preliminary data.</text>
</comment>
<evidence type="ECO:0000256" key="2">
    <source>
        <dbReference type="SAM" id="SignalP"/>
    </source>
</evidence>
<dbReference type="EMBL" id="QQSY01000001">
    <property type="protein sequence ID" value="RDI99411.1"/>
    <property type="molecule type" value="Genomic_DNA"/>
</dbReference>
<feature type="region of interest" description="Disordered" evidence="1">
    <location>
        <begin position="130"/>
        <end position="161"/>
    </location>
</feature>
<feature type="chain" id="PRO_5016563302" evidence="2">
    <location>
        <begin position="39"/>
        <end position="161"/>
    </location>
</feature>
<sequence length="161" mass="16892">MRSHVSSLVRHASARPARFALSAIVMAFGFATAGQALAAPTLPASSLSASTQASRIDGRADWNVDYPSQLGPDGPLPESAATGSPRTSDADTRAAWNVDYPSQLGPDGVQRDQRQAPIVESEVRVYWNVDYPSQLGPDGPSPKGAVAALRSSTESSKSMLP</sequence>